<protein>
    <submittedName>
        <fullName evidence="1">Uncharacterized protein</fullName>
    </submittedName>
</protein>
<dbReference type="AlphaFoldDB" id="A0A1U7NCN4"/>
<accession>A0A1U7NCN4</accession>
<proteinExistence type="predicted"/>
<name>A0A1U7NCN4_9FIRM</name>
<organism evidence="1 2">
    <name type="scientific">Ileibacterium valens</name>
    <dbReference type="NCBI Taxonomy" id="1862668"/>
    <lineage>
        <taxon>Bacteria</taxon>
        <taxon>Bacillati</taxon>
        <taxon>Bacillota</taxon>
        <taxon>Erysipelotrichia</taxon>
        <taxon>Erysipelotrichales</taxon>
        <taxon>Erysipelotrichaceae</taxon>
        <taxon>Ileibacterium</taxon>
    </lineage>
</organism>
<comment type="caution">
    <text evidence="1">The sequence shown here is derived from an EMBL/GenBank/DDBJ whole genome shotgun (WGS) entry which is preliminary data.</text>
</comment>
<dbReference type="GeneID" id="82203928"/>
<keyword evidence="2" id="KW-1185">Reference proteome</keyword>
<gene>
    <name evidence="1" type="ORF">BO222_12420</name>
</gene>
<evidence type="ECO:0000313" key="1">
    <source>
        <dbReference type="EMBL" id="OLU36457.1"/>
    </source>
</evidence>
<dbReference type="EMBL" id="MPJW01000272">
    <property type="protein sequence ID" value="OLU36457.1"/>
    <property type="molecule type" value="Genomic_DNA"/>
</dbReference>
<dbReference type="OrthoDB" id="23120at128827"/>
<dbReference type="Proteomes" id="UP000186341">
    <property type="component" value="Unassembled WGS sequence"/>
</dbReference>
<sequence length="80" mass="8714">MSSQEFESLSPEAQAVCAPEDTETRFDQAAKGVLAFPTLDALILKKAAPEIFKGSLEEVASRLFKSNANQRVQISVEKIS</sequence>
<reference evidence="1 2" key="1">
    <citation type="submission" date="2016-11" db="EMBL/GenBank/DDBJ databases">
        <title>Description of two novel members of the family Erysipelotrichaceae: Ileibacterium lipovorans gen. nov., sp. nov. and Dubosiella newyorkensis, gen. nov., sp. nov.</title>
        <authorList>
            <person name="Cox L.M."/>
            <person name="Sohn J."/>
            <person name="Tyrrell K.L."/>
            <person name="Citron D.M."/>
            <person name="Lawson P.A."/>
            <person name="Patel N.B."/>
            <person name="Iizumi T."/>
            <person name="Perez-Perez G.I."/>
            <person name="Goldstein E.J."/>
            <person name="Blaser M.J."/>
        </authorList>
    </citation>
    <scope>NUCLEOTIDE SEQUENCE [LARGE SCALE GENOMIC DNA]</scope>
    <source>
        <strain evidence="1 2">NYU-BL-A3</strain>
    </source>
</reference>
<evidence type="ECO:0000313" key="2">
    <source>
        <dbReference type="Proteomes" id="UP000186341"/>
    </source>
</evidence>
<dbReference type="RefSeq" id="WP_075821076.1">
    <property type="nucleotide sequence ID" value="NZ_CAOUMU010000061.1"/>
</dbReference>